<evidence type="ECO:0000313" key="1">
    <source>
        <dbReference type="EMBL" id="KAK1297961.1"/>
    </source>
</evidence>
<reference evidence="1" key="2">
    <citation type="submission" date="2023-06" db="EMBL/GenBank/DDBJ databases">
        <authorList>
            <person name="Ma L."/>
            <person name="Liu K.-W."/>
            <person name="Li Z."/>
            <person name="Hsiao Y.-Y."/>
            <person name="Qi Y."/>
            <person name="Fu T."/>
            <person name="Tang G."/>
            <person name="Zhang D."/>
            <person name="Sun W.-H."/>
            <person name="Liu D.-K."/>
            <person name="Li Y."/>
            <person name="Chen G.-Z."/>
            <person name="Liu X.-D."/>
            <person name="Liao X.-Y."/>
            <person name="Jiang Y.-T."/>
            <person name="Yu X."/>
            <person name="Hao Y."/>
            <person name="Huang J."/>
            <person name="Zhao X.-W."/>
            <person name="Ke S."/>
            <person name="Chen Y.-Y."/>
            <person name="Wu W.-L."/>
            <person name="Hsu J.-L."/>
            <person name="Lin Y.-F."/>
            <person name="Huang M.-D."/>
            <person name="Li C.-Y."/>
            <person name="Huang L."/>
            <person name="Wang Z.-W."/>
            <person name="Zhao X."/>
            <person name="Zhong W.-Y."/>
            <person name="Peng D.-H."/>
            <person name="Ahmad S."/>
            <person name="Lan S."/>
            <person name="Zhang J.-S."/>
            <person name="Tsai W.-C."/>
            <person name="Van De Peer Y."/>
            <person name="Liu Z.-J."/>
        </authorList>
    </citation>
    <scope>NUCLEOTIDE SEQUENCE</scope>
    <source>
        <strain evidence="1">CP</strain>
        <tissue evidence="1">Leaves</tissue>
    </source>
</reference>
<sequence length="61" mass="7155">MEANGGWDNNERDILASHIVGPEKYSFDEKRRQIEEGKKRYRGGGWGCQGWLMRRSNQDIQ</sequence>
<dbReference type="AlphaFoldDB" id="A0AAV9DAK5"/>
<evidence type="ECO:0000313" key="2">
    <source>
        <dbReference type="Proteomes" id="UP001180020"/>
    </source>
</evidence>
<organism evidence="1 2">
    <name type="scientific">Acorus calamus</name>
    <name type="common">Sweet flag</name>
    <dbReference type="NCBI Taxonomy" id="4465"/>
    <lineage>
        <taxon>Eukaryota</taxon>
        <taxon>Viridiplantae</taxon>
        <taxon>Streptophyta</taxon>
        <taxon>Embryophyta</taxon>
        <taxon>Tracheophyta</taxon>
        <taxon>Spermatophyta</taxon>
        <taxon>Magnoliopsida</taxon>
        <taxon>Liliopsida</taxon>
        <taxon>Acoraceae</taxon>
        <taxon>Acorus</taxon>
    </lineage>
</organism>
<protein>
    <submittedName>
        <fullName evidence="1">Uncharacterized protein</fullName>
    </submittedName>
</protein>
<comment type="caution">
    <text evidence="1">The sequence shown here is derived from an EMBL/GenBank/DDBJ whole genome shotgun (WGS) entry which is preliminary data.</text>
</comment>
<gene>
    <name evidence="1" type="ORF">QJS10_CPB14g00677</name>
</gene>
<keyword evidence="2" id="KW-1185">Reference proteome</keyword>
<reference evidence="1" key="1">
    <citation type="journal article" date="2023" name="Nat. Commun.">
        <title>Diploid and tetraploid genomes of Acorus and the evolution of monocots.</title>
        <authorList>
            <person name="Ma L."/>
            <person name="Liu K.W."/>
            <person name="Li Z."/>
            <person name="Hsiao Y.Y."/>
            <person name="Qi Y."/>
            <person name="Fu T."/>
            <person name="Tang G.D."/>
            <person name="Zhang D."/>
            <person name="Sun W.H."/>
            <person name="Liu D.K."/>
            <person name="Li Y."/>
            <person name="Chen G.Z."/>
            <person name="Liu X.D."/>
            <person name="Liao X.Y."/>
            <person name="Jiang Y.T."/>
            <person name="Yu X."/>
            <person name="Hao Y."/>
            <person name="Huang J."/>
            <person name="Zhao X.W."/>
            <person name="Ke S."/>
            <person name="Chen Y.Y."/>
            <person name="Wu W.L."/>
            <person name="Hsu J.L."/>
            <person name="Lin Y.F."/>
            <person name="Huang M.D."/>
            <person name="Li C.Y."/>
            <person name="Huang L."/>
            <person name="Wang Z.W."/>
            <person name="Zhao X."/>
            <person name="Zhong W.Y."/>
            <person name="Peng D.H."/>
            <person name="Ahmad S."/>
            <person name="Lan S."/>
            <person name="Zhang J.S."/>
            <person name="Tsai W.C."/>
            <person name="Van de Peer Y."/>
            <person name="Liu Z.J."/>
        </authorList>
    </citation>
    <scope>NUCLEOTIDE SEQUENCE</scope>
    <source>
        <strain evidence="1">CP</strain>
    </source>
</reference>
<accession>A0AAV9DAK5</accession>
<dbReference type="EMBL" id="JAUJYO010000014">
    <property type="protein sequence ID" value="KAK1297961.1"/>
    <property type="molecule type" value="Genomic_DNA"/>
</dbReference>
<proteinExistence type="predicted"/>
<name>A0AAV9DAK5_ACOCL</name>
<dbReference type="Proteomes" id="UP001180020">
    <property type="component" value="Unassembled WGS sequence"/>
</dbReference>